<dbReference type="Proteomes" id="UP000885779">
    <property type="component" value="Unassembled WGS sequence"/>
</dbReference>
<dbReference type="EMBL" id="DRQG01000023">
    <property type="protein sequence ID" value="HGY54603.1"/>
    <property type="molecule type" value="Genomic_DNA"/>
</dbReference>
<protein>
    <submittedName>
        <fullName evidence="2">DUF4136 domain-containing protein</fullName>
    </submittedName>
</protein>
<organism evidence="2">
    <name type="scientific">Caldithrix abyssi</name>
    <dbReference type="NCBI Taxonomy" id="187145"/>
    <lineage>
        <taxon>Bacteria</taxon>
        <taxon>Pseudomonadati</taxon>
        <taxon>Calditrichota</taxon>
        <taxon>Calditrichia</taxon>
        <taxon>Calditrichales</taxon>
        <taxon>Calditrichaceae</taxon>
        <taxon>Caldithrix</taxon>
    </lineage>
</organism>
<dbReference type="Gene3D" id="3.30.160.670">
    <property type="match status" value="1"/>
</dbReference>
<dbReference type="InterPro" id="IPR025411">
    <property type="entry name" value="DUF4136"/>
</dbReference>
<name>A0A7V4WU99_CALAY</name>
<sequence length="192" mass="21820">MRLFKSSLIFSIFLLVFFGCSSISVVTDYDRDVDFSEYKTFNIYSGKTSEDDAIAQNPLLKKRVESAIKDLLEEKGFVYKEGADADFTVFVHGVVKQKTQVTNLGPHGPVGPYRYGYGWYDSGWWGYGHNQVDISQYDEGTAIIDIISLKKKELIWRGMGTSVVRELTGSKEDLEEIREYAAKILKDFPPVK</sequence>
<dbReference type="Pfam" id="PF13590">
    <property type="entry name" value="DUF4136"/>
    <property type="match status" value="1"/>
</dbReference>
<evidence type="ECO:0000313" key="2">
    <source>
        <dbReference type="EMBL" id="HGY54603.1"/>
    </source>
</evidence>
<feature type="domain" description="DUF4136" evidence="1">
    <location>
        <begin position="25"/>
        <end position="190"/>
    </location>
</feature>
<gene>
    <name evidence="2" type="ORF">ENK44_02765</name>
</gene>
<dbReference type="AlphaFoldDB" id="A0A7V4WU99"/>
<comment type="caution">
    <text evidence="2">The sequence shown here is derived from an EMBL/GenBank/DDBJ whole genome shotgun (WGS) entry which is preliminary data.</text>
</comment>
<reference evidence="2" key="1">
    <citation type="journal article" date="2020" name="mSystems">
        <title>Genome- and Community-Level Interaction Insights into Carbon Utilization and Element Cycling Functions of Hydrothermarchaeota in Hydrothermal Sediment.</title>
        <authorList>
            <person name="Zhou Z."/>
            <person name="Liu Y."/>
            <person name="Xu W."/>
            <person name="Pan J."/>
            <person name="Luo Z.H."/>
            <person name="Li M."/>
        </authorList>
    </citation>
    <scope>NUCLEOTIDE SEQUENCE [LARGE SCALE GENOMIC DNA]</scope>
    <source>
        <strain evidence="2">HyVt-577</strain>
    </source>
</reference>
<dbReference type="PROSITE" id="PS51257">
    <property type="entry name" value="PROKAR_LIPOPROTEIN"/>
    <property type="match status" value="1"/>
</dbReference>
<evidence type="ECO:0000259" key="1">
    <source>
        <dbReference type="Pfam" id="PF13590"/>
    </source>
</evidence>
<proteinExistence type="predicted"/>
<accession>A0A7V4WU99</accession>